<organism evidence="1 2">
    <name type="scientific">Corynebacterium intestinale</name>
    <dbReference type="NCBI Taxonomy" id="2943492"/>
    <lineage>
        <taxon>Bacteria</taxon>
        <taxon>Bacillati</taxon>
        <taxon>Actinomycetota</taxon>
        <taxon>Actinomycetes</taxon>
        <taxon>Mycobacteriales</taxon>
        <taxon>Corynebacteriaceae</taxon>
        <taxon>Corynebacterium</taxon>
    </lineage>
</organism>
<keyword evidence="2" id="KW-1185">Reference proteome</keyword>
<evidence type="ECO:0000313" key="2">
    <source>
        <dbReference type="Proteomes" id="UP001203579"/>
    </source>
</evidence>
<gene>
    <name evidence="1" type="ORF">M5J06_07755</name>
</gene>
<protein>
    <submittedName>
        <fullName evidence="1">Uncharacterized protein</fullName>
    </submittedName>
</protein>
<dbReference type="EMBL" id="JAMKFF010000006">
    <property type="protein sequence ID" value="MCL8494023.1"/>
    <property type="molecule type" value="Genomic_DNA"/>
</dbReference>
<accession>A0ABT0TAB1</accession>
<dbReference type="RefSeq" id="WP_158014572.1">
    <property type="nucleotide sequence ID" value="NZ_JAMFTR010000006.1"/>
</dbReference>
<comment type="caution">
    <text evidence="1">The sequence shown here is derived from an EMBL/GenBank/DDBJ whole genome shotgun (WGS) entry which is preliminary data.</text>
</comment>
<sequence>MGTVATIISSIFGSVASAVGLGLSSFGLYSLLLETGRIAPIAQLEALF</sequence>
<proteinExistence type="predicted"/>
<dbReference type="Proteomes" id="UP001203579">
    <property type="component" value="Unassembled WGS sequence"/>
</dbReference>
<name>A0ABT0TAB1_9CORY</name>
<reference evidence="1 2" key="1">
    <citation type="submission" date="2022-05" db="EMBL/GenBank/DDBJ databases">
        <title>Corynebacterium sp. B5-R-101 sp. nov., isolated from human feces.</title>
        <authorList>
            <person name="Shamsuzzaman M."/>
            <person name="Dahal R.H."/>
        </authorList>
    </citation>
    <scope>NUCLEOTIDE SEQUENCE [LARGE SCALE GENOMIC DNA]</scope>
    <source>
        <strain evidence="1 2">B5-R-101</strain>
    </source>
</reference>
<evidence type="ECO:0000313" key="1">
    <source>
        <dbReference type="EMBL" id="MCL8494023.1"/>
    </source>
</evidence>